<sequence length="58" mass="6742">MRRGRRLPQQERRDVPGLGLCVRAHRRVVARRVPRAGRRELLLAHRAVRGLRLALQGE</sequence>
<accession>Q5P1V9</accession>
<proteinExistence type="predicted"/>
<dbReference type="AlphaFoldDB" id="Q5P1V9"/>
<gene>
    <name evidence="1" type="ORF">ebA4557</name>
</gene>
<name>Q5P1V9_AROAE</name>
<dbReference type="KEGG" id="eba:ebA4557"/>
<dbReference type="HOGENOM" id="CLU_2969274_0_0_4"/>
<dbReference type="EMBL" id="CR555306">
    <property type="protein sequence ID" value="CAI08705.1"/>
    <property type="molecule type" value="Genomic_DNA"/>
</dbReference>
<evidence type="ECO:0000313" key="2">
    <source>
        <dbReference type="Proteomes" id="UP000006552"/>
    </source>
</evidence>
<protein>
    <submittedName>
        <fullName evidence="1">Uncharacterized protein</fullName>
    </submittedName>
</protein>
<evidence type="ECO:0000313" key="1">
    <source>
        <dbReference type="EMBL" id="CAI08705.1"/>
    </source>
</evidence>
<reference evidence="1 2" key="1">
    <citation type="journal article" date="2005" name="Arch. Microbiol.">
        <title>The genome sequence of an anaerobic aromatic-degrading denitrifying bacterium, strain EbN1.</title>
        <authorList>
            <person name="Rabus R."/>
            <person name="Kube M."/>
            <person name="Heider J."/>
            <person name="Beck A."/>
            <person name="Heitmann K."/>
            <person name="Widdel F."/>
            <person name="Reinhardt R."/>
        </authorList>
    </citation>
    <scope>NUCLEOTIDE SEQUENCE [LARGE SCALE GENOMIC DNA]</scope>
    <source>
        <strain evidence="1 2">EbN1</strain>
    </source>
</reference>
<organism evidence="1 2">
    <name type="scientific">Aromatoleum aromaticum (strain DSM 19018 / LMG 30748 / EbN1)</name>
    <name type="common">Azoarcus sp. (strain EbN1)</name>
    <dbReference type="NCBI Taxonomy" id="76114"/>
    <lineage>
        <taxon>Bacteria</taxon>
        <taxon>Pseudomonadati</taxon>
        <taxon>Pseudomonadota</taxon>
        <taxon>Betaproteobacteria</taxon>
        <taxon>Rhodocyclales</taxon>
        <taxon>Rhodocyclaceae</taxon>
        <taxon>Aromatoleum</taxon>
    </lineage>
</organism>
<keyword evidence="2" id="KW-1185">Reference proteome</keyword>
<dbReference type="STRING" id="76114.ebA4557"/>
<dbReference type="Proteomes" id="UP000006552">
    <property type="component" value="Chromosome"/>
</dbReference>